<protein>
    <submittedName>
        <fullName evidence="1">Uncharacterized protein</fullName>
    </submittedName>
</protein>
<sequence>MIKTTQYFYALLILTASLYSTLSHAGFTPVGSYQKSCTRISIKNNNLHASCKTLTGSSHSTTLKNLDSCLNSITLDGDIGNIDGNLICLPDLPKADPSMTFPESETSINNWIYSADAVATYKHAWGIWAGLTSYVGHVSNTPTRAFETWNTTSNMLYQIESAPTNGIKQLATPSRKLQLDLMIPGQFKNKKGIKGKLTKSLAPVTADDGDTNIFVSVAYNPPAARHAITNKLFLQSTLNQYLKEGYTEIPNFPNNSITIKPVYKIIPKNIKKGIYKFPGWPGTPTPAKTFPEKDWNSCIYVDIKKTGNGGNSVDKGCKNQATDNTFYLNNFIHQKISKDNAVYLSSQLNIKVSEGDYAILVGMHVTSREIKRWTWQTFWWSANPAKPFLPSSSEIAASRPLNILDKAAQHYAMSTAYQMVLPAQPITDGKNIGASLIAYNPHLEAGFDPSVFQIIRKINGNIENKYGVQTNCMTCHNLALYNPETDYRKDNGSNRETPYGTDYYMSITDKTFNNTLKLDFAWSILGALKLDANKK</sequence>
<organism evidence="1">
    <name type="scientific">hydrothermal vent metagenome</name>
    <dbReference type="NCBI Taxonomy" id="652676"/>
    <lineage>
        <taxon>unclassified sequences</taxon>
        <taxon>metagenomes</taxon>
        <taxon>ecological metagenomes</taxon>
    </lineage>
</organism>
<name>A0A3B0XMQ2_9ZZZZ</name>
<dbReference type="EMBL" id="UOFI01000067">
    <property type="protein sequence ID" value="VAW65393.1"/>
    <property type="molecule type" value="Genomic_DNA"/>
</dbReference>
<dbReference type="AlphaFoldDB" id="A0A3B0XMQ2"/>
<evidence type="ECO:0000313" key="1">
    <source>
        <dbReference type="EMBL" id="VAW65393.1"/>
    </source>
</evidence>
<proteinExistence type="predicted"/>
<gene>
    <name evidence="1" type="ORF">MNBD_GAMMA09-2958</name>
</gene>
<accession>A0A3B0XMQ2</accession>
<dbReference type="InterPro" id="IPR036673">
    <property type="entry name" value="Cyanovirin-N_sf"/>
</dbReference>
<reference evidence="1" key="1">
    <citation type="submission" date="2018-06" db="EMBL/GenBank/DDBJ databases">
        <authorList>
            <person name="Zhirakovskaya E."/>
        </authorList>
    </citation>
    <scope>NUCLEOTIDE SEQUENCE</scope>
</reference>
<dbReference type="Gene3D" id="2.30.60.10">
    <property type="entry name" value="Cyanovirin-N"/>
    <property type="match status" value="1"/>
</dbReference>